<dbReference type="EMBL" id="CP018906">
    <property type="protein sequence ID" value="AQW21404.1"/>
    <property type="molecule type" value="Genomic_DNA"/>
</dbReference>
<accession>A0A1S6QIG3</accession>
<dbReference type="OrthoDB" id="2324198at2"/>
<reference evidence="1 2" key="1">
    <citation type="journal article" date="2015" name="Genome Announc.">
        <title>Genome Sequence of Lactobacillus curieae CCTCC M 2011381T, a Novel Producer of Gamma-aminobutyric Acid.</title>
        <authorList>
            <person name="Wang Y."/>
            <person name="Wang Y."/>
            <person name="Lang C."/>
            <person name="Wei D."/>
            <person name="Xu P."/>
            <person name="Xie J."/>
        </authorList>
    </citation>
    <scope>NUCLEOTIDE SEQUENCE [LARGE SCALE GENOMIC DNA]</scope>
    <source>
        <strain evidence="1 2">CCTCC M 2011381</strain>
    </source>
</reference>
<organism evidence="1 2">
    <name type="scientific">Lentilactobacillus curieae</name>
    <dbReference type="NCBI Taxonomy" id="1138822"/>
    <lineage>
        <taxon>Bacteria</taxon>
        <taxon>Bacillati</taxon>
        <taxon>Bacillota</taxon>
        <taxon>Bacilli</taxon>
        <taxon>Lactobacillales</taxon>
        <taxon>Lactobacillaceae</taxon>
        <taxon>Lentilactobacillus</taxon>
    </lineage>
</organism>
<dbReference type="Proteomes" id="UP000030361">
    <property type="component" value="Chromosome"/>
</dbReference>
<evidence type="ECO:0008006" key="3">
    <source>
        <dbReference type="Google" id="ProtNLM"/>
    </source>
</evidence>
<dbReference type="PROSITE" id="PS51257">
    <property type="entry name" value="PROKAR_LIPOPROTEIN"/>
    <property type="match status" value="1"/>
</dbReference>
<gene>
    <name evidence="1" type="ORF">PL11_005390</name>
</gene>
<dbReference type="RefSeq" id="WP_035167853.1">
    <property type="nucleotide sequence ID" value="NZ_CP018906.1"/>
</dbReference>
<proteinExistence type="predicted"/>
<dbReference type="eggNOG" id="ENOG5033VWT">
    <property type="taxonomic scope" value="Bacteria"/>
</dbReference>
<sequence>MKRKVLMIAVVFLGIILAGCGKANLSVNDKHVDPDGLAAVIKGQSNQKTVNYQIDGAATKSVKTKSGAFAFTVPAKDKVQTVTIKTGKLSKDVRVSKIPALGNYSTISSKYNQSLAGSALSKQDQKLAGELSAKGAALKKEQAKLKQASPQVQATKGQALMKQAASLKADSAKVKKALAVANSKVKDTKLPTKAKNGVSDLIKTKHMTIRGNVSDGKTIGLALMVPVKDLKTVKKAKSFVTSFSILADSVGADAKKILSDFQKQANGKNKNQTTTNVLKSHGVNFSIGYSTTTLYVYITK</sequence>
<name>A0A1S6QIG3_9LACO</name>
<protein>
    <recommendedName>
        <fullName evidence="3">Lipoprotein</fullName>
    </recommendedName>
</protein>
<evidence type="ECO:0000313" key="2">
    <source>
        <dbReference type="Proteomes" id="UP000030361"/>
    </source>
</evidence>
<keyword evidence="2" id="KW-1185">Reference proteome</keyword>
<dbReference type="KEGG" id="lcu:PL11_005390"/>
<dbReference type="AlphaFoldDB" id="A0A1S6QIG3"/>
<evidence type="ECO:0000313" key="1">
    <source>
        <dbReference type="EMBL" id="AQW21404.1"/>
    </source>
</evidence>